<protein>
    <submittedName>
        <fullName evidence="1">Uncharacterized protein</fullName>
    </submittedName>
</protein>
<evidence type="ECO:0000313" key="1">
    <source>
        <dbReference type="EMBL" id="KAF2278846.1"/>
    </source>
</evidence>
<dbReference type="Proteomes" id="UP000800097">
    <property type="component" value="Unassembled WGS sequence"/>
</dbReference>
<dbReference type="RefSeq" id="XP_033656385.1">
    <property type="nucleotide sequence ID" value="XM_033800713.1"/>
</dbReference>
<evidence type="ECO:0000313" key="2">
    <source>
        <dbReference type="Proteomes" id="UP000800097"/>
    </source>
</evidence>
<keyword evidence="2" id="KW-1185">Reference proteome</keyword>
<dbReference type="AlphaFoldDB" id="A0A6A6JSX9"/>
<dbReference type="GeneID" id="54553888"/>
<proteinExistence type="predicted"/>
<gene>
    <name evidence="1" type="ORF">EI97DRAFT_456284</name>
</gene>
<name>A0A6A6JSX9_WESOR</name>
<dbReference type="EMBL" id="ML986487">
    <property type="protein sequence ID" value="KAF2278846.1"/>
    <property type="molecule type" value="Genomic_DNA"/>
</dbReference>
<dbReference type="OrthoDB" id="3932250at2759"/>
<reference evidence="1" key="1">
    <citation type="journal article" date="2020" name="Stud. Mycol.">
        <title>101 Dothideomycetes genomes: a test case for predicting lifestyles and emergence of pathogens.</title>
        <authorList>
            <person name="Haridas S."/>
            <person name="Albert R."/>
            <person name="Binder M."/>
            <person name="Bloem J."/>
            <person name="Labutti K."/>
            <person name="Salamov A."/>
            <person name="Andreopoulos B."/>
            <person name="Baker S."/>
            <person name="Barry K."/>
            <person name="Bills G."/>
            <person name="Bluhm B."/>
            <person name="Cannon C."/>
            <person name="Castanera R."/>
            <person name="Culley D."/>
            <person name="Daum C."/>
            <person name="Ezra D."/>
            <person name="Gonzalez J."/>
            <person name="Henrissat B."/>
            <person name="Kuo A."/>
            <person name="Liang C."/>
            <person name="Lipzen A."/>
            <person name="Lutzoni F."/>
            <person name="Magnuson J."/>
            <person name="Mondo S."/>
            <person name="Nolan M."/>
            <person name="Ohm R."/>
            <person name="Pangilinan J."/>
            <person name="Park H.-J."/>
            <person name="Ramirez L."/>
            <person name="Alfaro M."/>
            <person name="Sun H."/>
            <person name="Tritt A."/>
            <person name="Yoshinaga Y."/>
            <person name="Zwiers L.-H."/>
            <person name="Turgeon B."/>
            <person name="Goodwin S."/>
            <person name="Spatafora J."/>
            <person name="Crous P."/>
            <person name="Grigoriev I."/>
        </authorList>
    </citation>
    <scope>NUCLEOTIDE SEQUENCE</scope>
    <source>
        <strain evidence="1">CBS 379.55</strain>
    </source>
</reference>
<accession>A0A6A6JSX9</accession>
<organism evidence="1 2">
    <name type="scientific">Westerdykella ornata</name>
    <dbReference type="NCBI Taxonomy" id="318751"/>
    <lineage>
        <taxon>Eukaryota</taxon>
        <taxon>Fungi</taxon>
        <taxon>Dikarya</taxon>
        <taxon>Ascomycota</taxon>
        <taxon>Pezizomycotina</taxon>
        <taxon>Dothideomycetes</taxon>
        <taxon>Pleosporomycetidae</taxon>
        <taxon>Pleosporales</taxon>
        <taxon>Sporormiaceae</taxon>
        <taxon>Westerdykella</taxon>
    </lineage>
</organism>
<sequence>MAPRFVLPKRLPIHATFAGKRTPALARLNSQSTVSKAAQVVEMAQAVERPNLVEASVPVMWLLSGAAIFAAFNRIESEDHVEKLLIV</sequence>